<keyword evidence="1" id="KW-0678">Repressor</keyword>
<dbReference type="PRINTS" id="PR00400">
    <property type="entry name" value="TETREPRESSOR"/>
</dbReference>
<keyword evidence="3 5" id="KW-0238">DNA-binding</keyword>
<dbReference type="InterPro" id="IPR036271">
    <property type="entry name" value="Tet_transcr_reg_TetR-rel_C_sf"/>
</dbReference>
<dbReference type="InterPro" id="IPR009057">
    <property type="entry name" value="Homeodomain-like_sf"/>
</dbReference>
<evidence type="ECO:0000313" key="8">
    <source>
        <dbReference type="Proteomes" id="UP000788262"/>
    </source>
</evidence>
<dbReference type="InterPro" id="IPR050109">
    <property type="entry name" value="HTH-type_TetR-like_transc_reg"/>
</dbReference>
<evidence type="ECO:0000256" key="4">
    <source>
        <dbReference type="ARBA" id="ARBA00023163"/>
    </source>
</evidence>
<evidence type="ECO:0000256" key="5">
    <source>
        <dbReference type="PROSITE-ProRule" id="PRU00335"/>
    </source>
</evidence>
<comment type="caution">
    <text evidence="7">The sequence shown here is derived from an EMBL/GenBank/DDBJ whole genome shotgun (WGS) entry which is preliminary data.</text>
</comment>
<feature type="DNA-binding region" description="H-T-H motif" evidence="5">
    <location>
        <begin position="39"/>
        <end position="58"/>
    </location>
</feature>
<dbReference type="EMBL" id="JAFFZS010000057">
    <property type="protein sequence ID" value="MBN0049063.1"/>
    <property type="molecule type" value="Genomic_DNA"/>
</dbReference>
<dbReference type="PANTHER" id="PTHR30055:SF151">
    <property type="entry name" value="TRANSCRIPTIONAL REGULATORY PROTEIN"/>
    <property type="match status" value="1"/>
</dbReference>
<evidence type="ECO:0000256" key="2">
    <source>
        <dbReference type="ARBA" id="ARBA00023015"/>
    </source>
</evidence>
<dbReference type="PRINTS" id="PR00455">
    <property type="entry name" value="HTHTETR"/>
</dbReference>
<sequence>MSGQEARTPERRRSEPLNRETVLKAAVDLADEAGVGALTMRKLAERLGVEAMSLYHHVANKDAILDGMVDVVFGEVGLPPDELGWKAAMRQRAVSLRDALSRHRWAIGLMESRTNPGPRTLRHHDAVIGSLRTGGFSVAGAAHAFSLLDSYVYGFALQEATLPFEASGGDVGELAEAILDSAPRSAFPHLTELAVRHVAQPDYAYADEFAIGLDLVLDGLELRRAHPDWSGD</sequence>
<dbReference type="InterPro" id="IPR001647">
    <property type="entry name" value="HTH_TetR"/>
</dbReference>
<evidence type="ECO:0000256" key="3">
    <source>
        <dbReference type="ARBA" id="ARBA00023125"/>
    </source>
</evidence>
<dbReference type="PANTHER" id="PTHR30055">
    <property type="entry name" value="HTH-TYPE TRANSCRIPTIONAL REGULATOR RUTR"/>
    <property type="match status" value="1"/>
</dbReference>
<name>A0ABS2W0Z9_STRAS</name>
<protein>
    <submittedName>
        <fullName evidence="7">TetR/AcrR family transcriptional regulator C-terminal domain-containing protein</fullName>
    </submittedName>
</protein>
<keyword evidence="4" id="KW-0804">Transcription</keyword>
<reference evidence="7 8" key="1">
    <citation type="submission" date="2021-02" db="EMBL/GenBank/DDBJ databases">
        <title>Whole genome sequencing of Streptomyces actuosus VRA1.</title>
        <authorList>
            <person name="Sen G."/>
            <person name="Sen A."/>
        </authorList>
    </citation>
    <scope>NUCLEOTIDE SEQUENCE [LARGE SCALE GENOMIC DNA]</scope>
    <source>
        <strain evidence="7 8">VRA1</strain>
    </source>
</reference>
<dbReference type="SUPFAM" id="SSF48498">
    <property type="entry name" value="Tetracyclin repressor-like, C-terminal domain"/>
    <property type="match status" value="1"/>
</dbReference>
<evidence type="ECO:0000256" key="1">
    <source>
        <dbReference type="ARBA" id="ARBA00022491"/>
    </source>
</evidence>
<keyword evidence="8" id="KW-1185">Reference proteome</keyword>
<dbReference type="SUPFAM" id="SSF46689">
    <property type="entry name" value="Homeodomain-like"/>
    <property type="match status" value="1"/>
</dbReference>
<dbReference type="InterPro" id="IPR004111">
    <property type="entry name" value="Repressor_TetR_C"/>
</dbReference>
<evidence type="ECO:0000313" key="7">
    <source>
        <dbReference type="EMBL" id="MBN0049063.1"/>
    </source>
</evidence>
<dbReference type="Pfam" id="PF00440">
    <property type="entry name" value="TetR_N"/>
    <property type="match status" value="1"/>
</dbReference>
<accession>A0ABS2W0Z9</accession>
<keyword evidence="2" id="KW-0805">Transcription regulation</keyword>
<dbReference type="Proteomes" id="UP000788262">
    <property type="component" value="Unassembled WGS sequence"/>
</dbReference>
<organism evidence="7 8">
    <name type="scientific">Streptomyces actuosus</name>
    <dbReference type="NCBI Taxonomy" id="1885"/>
    <lineage>
        <taxon>Bacteria</taxon>
        <taxon>Bacillati</taxon>
        <taxon>Actinomycetota</taxon>
        <taxon>Actinomycetes</taxon>
        <taxon>Kitasatosporales</taxon>
        <taxon>Streptomycetaceae</taxon>
        <taxon>Streptomyces</taxon>
    </lineage>
</organism>
<gene>
    <name evidence="7" type="ORF">JS756_34280</name>
</gene>
<dbReference type="Pfam" id="PF02909">
    <property type="entry name" value="TetR_C_1"/>
    <property type="match status" value="1"/>
</dbReference>
<dbReference type="Gene3D" id="1.10.10.60">
    <property type="entry name" value="Homeodomain-like"/>
    <property type="match status" value="1"/>
</dbReference>
<dbReference type="Gene3D" id="1.10.357.10">
    <property type="entry name" value="Tetracycline Repressor, domain 2"/>
    <property type="match status" value="1"/>
</dbReference>
<dbReference type="InterPro" id="IPR003012">
    <property type="entry name" value="Tet_transcr_reg_TetR"/>
</dbReference>
<evidence type="ECO:0000259" key="6">
    <source>
        <dbReference type="PROSITE" id="PS50977"/>
    </source>
</evidence>
<feature type="domain" description="HTH tetR-type" evidence="6">
    <location>
        <begin position="16"/>
        <end position="76"/>
    </location>
</feature>
<dbReference type="RefSeq" id="WP_205387183.1">
    <property type="nucleotide sequence ID" value="NZ_JAFFZS010000057.1"/>
</dbReference>
<dbReference type="PROSITE" id="PS50977">
    <property type="entry name" value="HTH_TETR_2"/>
    <property type="match status" value="1"/>
</dbReference>
<proteinExistence type="predicted"/>